<feature type="compositionally biased region" description="Gly residues" evidence="1">
    <location>
        <begin position="96"/>
        <end position="112"/>
    </location>
</feature>
<feature type="compositionally biased region" description="Basic and acidic residues" evidence="1">
    <location>
        <begin position="122"/>
        <end position="132"/>
    </location>
</feature>
<evidence type="ECO:0000256" key="1">
    <source>
        <dbReference type="SAM" id="MobiDB-lite"/>
    </source>
</evidence>
<dbReference type="Proteomes" id="UP000588098">
    <property type="component" value="Unassembled WGS sequence"/>
</dbReference>
<comment type="caution">
    <text evidence="3">The sequence shown here is derived from an EMBL/GenBank/DDBJ whole genome shotgun (WGS) entry which is preliminary data.</text>
</comment>
<feature type="compositionally biased region" description="Gly residues" evidence="1">
    <location>
        <begin position="13"/>
        <end position="78"/>
    </location>
</feature>
<organism evidence="3 4">
    <name type="scientific">Streptomyces zagrosensis</name>
    <dbReference type="NCBI Taxonomy" id="1042984"/>
    <lineage>
        <taxon>Bacteria</taxon>
        <taxon>Bacillati</taxon>
        <taxon>Actinomycetota</taxon>
        <taxon>Actinomycetes</taxon>
        <taxon>Kitasatosporales</taxon>
        <taxon>Streptomycetaceae</taxon>
        <taxon>Streptomyces</taxon>
    </lineage>
</organism>
<dbReference type="AlphaFoldDB" id="A0A7W9Q789"/>
<protein>
    <recommendedName>
        <fullName evidence="2">SMODS and SLOG-associating 2TM effector domain-containing protein</fullName>
    </recommendedName>
</protein>
<feature type="domain" description="SMODS and SLOG-associating 2TM effector" evidence="2">
    <location>
        <begin position="133"/>
        <end position="320"/>
    </location>
</feature>
<feature type="region of interest" description="Disordered" evidence="1">
    <location>
        <begin position="325"/>
        <end position="353"/>
    </location>
</feature>
<feature type="region of interest" description="Disordered" evidence="1">
    <location>
        <begin position="1"/>
        <end position="141"/>
    </location>
</feature>
<proteinExistence type="predicted"/>
<sequence length="353" mass="36197">MSQPEMRPEGLPRGEGGANGTGRAGETGAADGSGGSGCGPGTPGGPGGHDGHGSPGGHGGSGEPGGPGDPGDPGAGGGPWPPGPDDGSPHERWPGGWSGQQAGGVPGGGAPSGGVPSHGVPSRKEAPDRRPADLLGRPFPLGDWGEPTERLEELYHWAQDGALRAANWYLADRAWKRRAARTLRTGAALAATAAGVLPLLELTDTLGGGAAWGCLSLVAAVACLACDRFFGLTSGWMRDVATAQAVQRRLEALQFDWAVENVREVLGPTEGTASEAAERCLGVLRRFSDDVTELVRAETADWMVQFGSSAAPLCTQSLVWSARPDASAPTSRLLMPPGTRPNMPRQRPPESPR</sequence>
<reference evidence="3 4" key="1">
    <citation type="submission" date="2020-08" db="EMBL/GenBank/DDBJ databases">
        <title>Genomic Encyclopedia of Type Strains, Phase III (KMG-III): the genomes of soil and plant-associated and newly described type strains.</title>
        <authorList>
            <person name="Whitman W."/>
        </authorList>
    </citation>
    <scope>NUCLEOTIDE SEQUENCE [LARGE SCALE GENOMIC DNA]</scope>
    <source>
        <strain evidence="3 4">CECT 8305</strain>
    </source>
</reference>
<evidence type="ECO:0000259" key="2">
    <source>
        <dbReference type="Pfam" id="PF18183"/>
    </source>
</evidence>
<dbReference type="InterPro" id="IPR040688">
    <property type="entry name" value="SLATT_2"/>
</dbReference>
<accession>A0A7W9Q789</accession>
<gene>
    <name evidence="3" type="ORF">FHS42_000843</name>
</gene>
<dbReference type="Pfam" id="PF18183">
    <property type="entry name" value="SLATT_2"/>
    <property type="match status" value="1"/>
</dbReference>
<dbReference type="NCBIfam" id="NF033633">
    <property type="entry name" value="SLATT_2"/>
    <property type="match status" value="1"/>
</dbReference>
<name>A0A7W9Q789_9ACTN</name>
<feature type="compositionally biased region" description="Basic and acidic residues" evidence="1">
    <location>
        <begin position="1"/>
        <end position="12"/>
    </location>
</feature>
<evidence type="ECO:0000313" key="3">
    <source>
        <dbReference type="EMBL" id="MBB5933817.1"/>
    </source>
</evidence>
<dbReference type="EMBL" id="JACHJL010000002">
    <property type="protein sequence ID" value="MBB5933817.1"/>
    <property type="molecule type" value="Genomic_DNA"/>
</dbReference>
<keyword evidence="4" id="KW-1185">Reference proteome</keyword>
<evidence type="ECO:0000313" key="4">
    <source>
        <dbReference type="Proteomes" id="UP000588098"/>
    </source>
</evidence>